<evidence type="ECO:0000313" key="4">
    <source>
        <dbReference type="Proteomes" id="UP000075243"/>
    </source>
</evidence>
<feature type="compositionally biased region" description="Polar residues" evidence="1">
    <location>
        <begin position="611"/>
        <end position="622"/>
    </location>
</feature>
<dbReference type="PANTHER" id="PTHR31355:SF22">
    <property type="entry name" value="TORTIFOLIA1-LIKE PROTEIN 2"/>
    <property type="match status" value="1"/>
</dbReference>
<dbReference type="InterPro" id="IPR033337">
    <property type="entry name" value="TORTIFOLIA1/SINE1-2"/>
</dbReference>
<evidence type="ECO:0000259" key="2">
    <source>
        <dbReference type="Pfam" id="PF24714"/>
    </source>
</evidence>
<feature type="domain" description="TORTIFOLIA1/SINE1-2 N-terminal" evidence="2">
    <location>
        <begin position="9"/>
        <end position="285"/>
    </location>
</feature>
<evidence type="ECO:0000256" key="1">
    <source>
        <dbReference type="SAM" id="MobiDB-lite"/>
    </source>
</evidence>
<dbReference type="Proteomes" id="UP000075243">
    <property type="component" value="Chromosome 8"/>
</dbReference>
<dbReference type="InterPro" id="IPR016024">
    <property type="entry name" value="ARM-type_fold"/>
</dbReference>
<reference evidence="3 4" key="1">
    <citation type="journal article" date="2012" name="Nat. Biotechnol.">
        <title>Draft genome sequence of pigeonpea (Cajanus cajan), an orphan legume crop of resource-poor farmers.</title>
        <authorList>
            <person name="Varshney R.K."/>
            <person name="Chen W."/>
            <person name="Li Y."/>
            <person name="Bharti A.K."/>
            <person name="Saxena R.K."/>
            <person name="Schlueter J.A."/>
            <person name="Donoghue M.T."/>
            <person name="Azam S."/>
            <person name="Fan G."/>
            <person name="Whaley A.M."/>
            <person name="Farmer A.D."/>
            <person name="Sheridan J."/>
            <person name="Iwata A."/>
            <person name="Tuteja R."/>
            <person name="Penmetsa R.V."/>
            <person name="Wu W."/>
            <person name="Upadhyaya H.D."/>
            <person name="Yang S.P."/>
            <person name="Shah T."/>
            <person name="Saxena K.B."/>
            <person name="Michael T."/>
            <person name="McCombie W.R."/>
            <person name="Yang B."/>
            <person name="Zhang G."/>
            <person name="Yang H."/>
            <person name="Wang J."/>
            <person name="Spillane C."/>
            <person name="Cook D.R."/>
            <person name="May G.D."/>
            <person name="Xu X."/>
            <person name="Jackson S.A."/>
        </authorList>
    </citation>
    <scope>NUCLEOTIDE SEQUENCE [LARGE SCALE GENOMIC DNA]</scope>
    <source>
        <strain evidence="4">cv. Asha</strain>
    </source>
</reference>
<dbReference type="GO" id="GO:0008017">
    <property type="term" value="F:microtubule binding"/>
    <property type="evidence" value="ECO:0007669"/>
    <property type="project" value="InterPro"/>
</dbReference>
<name>A0A151T2T4_CAJCA</name>
<feature type="region of interest" description="Disordered" evidence="1">
    <location>
        <begin position="292"/>
        <end position="322"/>
    </location>
</feature>
<dbReference type="Pfam" id="PF24714">
    <property type="entry name" value="TOR1L1_N"/>
    <property type="match status" value="1"/>
</dbReference>
<keyword evidence="4" id="KW-1185">Reference proteome</keyword>
<dbReference type="Gramene" id="C.cajan_15397.t">
    <property type="protein sequence ID" value="C.cajan_15397.t"/>
    <property type="gene ID" value="C.cajan_15397"/>
</dbReference>
<dbReference type="OMA" id="GYEYVPM"/>
<dbReference type="InterPro" id="IPR011989">
    <property type="entry name" value="ARM-like"/>
</dbReference>
<sequence>MKKGHGGLELKQRIVSALNKVGDRDTQQIGMEELDRVAQGLRAEGIWAFLSCILETEWEQKASIRKECVRLLGTLATYYEGLLLPHLPKMVASIVKRLKDPDSLVRDVCVNTVALLASKLGLKDVHDRDKVFVVLVRPIFESLGEQNKHVQSASALCLARIIDNTHHPPLSLLHKMLTRTLKLLKNPHFMPKPALLDLTRSIIQAGGAPTQNILSAAISSIQDALKHSDWTTRKAASVVLAEIALSGASFLPCFRAACVQSLEACRFDKVKPVRDAVLQALKCWTILPAPDTPDPSETGSSLKENICRGDSSDLSSTTESRHKDVRLQKVNMKSTMGRVPLSLRKACQNYARNPHHSKSDDWHVEVAVPRPHSVVEFQNEESESCSVTKPLETMSADVTSMQDVGYEYVPMDDKQECSSVSNLATDNFETKFLSASHDCFINSGLKKPIARNQQFGEEISSDEQVYSVKMQHPRSSGSTVTEPSRQTTHECCMQMANEMICIQNQLSDIEIKQANMMHQLQMFITGIMDALSTIQSRMAGLENVFDRLSQESLQGGRHSYSENSKFGRQSENVASPRFSICTPRPSVEMNNKQPGSMTVKNSESWEKKTFSRSQPRIRSGDNSDMWKSYKVKAARKFTDKDVLNSSAKDTPSTGYVKTDGILSATRTINARNGCSESNTNYWKHIVEMSSIHGPNCIAISIEVKEQLISAVQEVVNLHIFSHAERTRAAELAMKLHRIWGKSTES</sequence>
<proteinExistence type="predicted"/>
<dbReference type="AlphaFoldDB" id="A0A151T2T4"/>
<feature type="region of interest" description="Disordered" evidence="1">
    <location>
        <begin position="555"/>
        <end position="623"/>
    </location>
</feature>
<dbReference type="PANTHER" id="PTHR31355">
    <property type="entry name" value="MICROTUBULE-ASSOCIATED PROTEIN TORTIFOLIA1"/>
    <property type="match status" value="1"/>
</dbReference>
<dbReference type="Gene3D" id="1.25.10.10">
    <property type="entry name" value="Leucine-rich Repeat Variant"/>
    <property type="match status" value="1"/>
</dbReference>
<dbReference type="EMBL" id="CM003610">
    <property type="protein sequence ID" value="KYP61354.1"/>
    <property type="molecule type" value="Genomic_DNA"/>
</dbReference>
<feature type="compositionally biased region" description="Polar residues" evidence="1">
    <location>
        <begin position="588"/>
        <end position="602"/>
    </location>
</feature>
<feature type="compositionally biased region" description="Polar residues" evidence="1">
    <location>
        <begin position="561"/>
        <end position="573"/>
    </location>
</feature>
<organism evidence="3 4">
    <name type="scientific">Cajanus cajan</name>
    <name type="common">Pigeon pea</name>
    <name type="synonym">Cajanus indicus</name>
    <dbReference type="NCBI Taxonomy" id="3821"/>
    <lineage>
        <taxon>Eukaryota</taxon>
        <taxon>Viridiplantae</taxon>
        <taxon>Streptophyta</taxon>
        <taxon>Embryophyta</taxon>
        <taxon>Tracheophyta</taxon>
        <taxon>Spermatophyta</taxon>
        <taxon>Magnoliopsida</taxon>
        <taxon>eudicotyledons</taxon>
        <taxon>Gunneridae</taxon>
        <taxon>Pentapetalae</taxon>
        <taxon>rosids</taxon>
        <taxon>fabids</taxon>
        <taxon>Fabales</taxon>
        <taxon>Fabaceae</taxon>
        <taxon>Papilionoideae</taxon>
        <taxon>50 kb inversion clade</taxon>
        <taxon>NPAAA clade</taxon>
        <taxon>indigoferoid/millettioid clade</taxon>
        <taxon>Phaseoleae</taxon>
        <taxon>Cajanus</taxon>
    </lineage>
</organism>
<accession>A0A151T2T4</accession>
<protein>
    <submittedName>
        <fullName evidence="3">Microtubule-associated protein TORTIFOLIA1</fullName>
    </submittedName>
</protein>
<dbReference type="SUPFAM" id="SSF48371">
    <property type="entry name" value="ARM repeat"/>
    <property type="match status" value="1"/>
</dbReference>
<evidence type="ECO:0000313" key="3">
    <source>
        <dbReference type="EMBL" id="KYP61354.1"/>
    </source>
</evidence>
<gene>
    <name evidence="3" type="ORF">KK1_015841</name>
</gene>
<dbReference type="GO" id="GO:0005874">
    <property type="term" value="C:microtubule"/>
    <property type="evidence" value="ECO:0007669"/>
    <property type="project" value="InterPro"/>
</dbReference>
<dbReference type="InterPro" id="IPR057600">
    <property type="entry name" value="TORTIFOLIA1/SINE1-2_N"/>
</dbReference>